<sequence>MSQWEYSLTIGHCCKHDVVLPITQVCSHWREIAHSIPGLWASISVDLDFFRHGSLDISHIKQHLSRSRHVPLKIAVRGSPMSIGDIPFSKAEQLWMMLLEYSQTWNTLKLFVSNQSFLQASRFLALKGKDPFPNLRSITMPDMSNLHLLSVNFKRLTYLELSFYSGTSLEELFDSCNLLEVCILGGYRCEDPDKDANARPRILTHHHLRELHLRSEKNCSPHALLTLFFPNLKKLCLHKNTSYAHPHPAEIVALLRRESGGLPRCSLQSLHLAGYDGESADSILSSVQDSISTLSVHDYYCFLP</sequence>
<dbReference type="HOGENOM" id="CLU_018544_12_4_1"/>
<dbReference type="Proteomes" id="UP000053593">
    <property type="component" value="Unassembled WGS sequence"/>
</dbReference>
<proteinExistence type="predicted"/>
<dbReference type="OrthoDB" id="3365698at2759"/>
<evidence type="ECO:0000313" key="2">
    <source>
        <dbReference type="Proteomes" id="UP000053593"/>
    </source>
</evidence>
<evidence type="ECO:0000313" key="1">
    <source>
        <dbReference type="EMBL" id="KIK56572.1"/>
    </source>
</evidence>
<keyword evidence="2" id="KW-1185">Reference proteome</keyword>
<dbReference type="AlphaFoldDB" id="A0A0D0CEV8"/>
<gene>
    <name evidence="1" type="ORF">GYMLUDRAFT_46917</name>
</gene>
<protein>
    <recommendedName>
        <fullName evidence="3">F-box domain-containing protein</fullName>
    </recommendedName>
</protein>
<accession>A0A0D0CEV8</accession>
<dbReference type="InterPro" id="IPR032675">
    <property type="entry name" value="LRR_dom_sf"/>
</dbReference>
<dbReference type="EMBL" id="KN834796">
    <property type="protein sequence ID" value="KIK56572.1"/>
    <property type="molecule type" value="Genomic_DNA"/>
</dbReference>
<name>A0A0D0CEV8_9AGAR</name>
<dbReference type="Gene3D" id="3.80.10.10">
    <property type="entry name" value="Ribonuclease Inhibitor"/>
    <property type="match status" value="1"/>
</dbReference>
<organism evidence="1 2">
    <name type="scientific">Collybiopsis luxurians FD-317 M1</name>
    <dbReference type="NCBI Taxonomy" id="944289"/>
    <lineage>
        <taxon>Eukaryota</taxon>
        <taxon>Fungi</taxon>
        <taxon>Dikarya</taxon>
        <taxon>Basidiomycota</taxon>
        <taxon>Agaricomycotina</taxon>
        <taxon>Agaricomycetes</taxon>
        <taxon>Agaricomycetidae</taxon>
        <taxon>Agaricales</taxon>
        <taxon>Marasmiineae</taxon>
        <taxon>Omphalotaceae</taxon>
        <taxon>Collybiopsis</taxon>
        <taxon>Collybiopsis luxurians</taxon>
    </lineage>
</organism>
<reference evidence="1 2" key="1">
    <citation type="submission" date="2014-04" db="EMBL/GenBank/DDBJ databases">
        <title>Evolutionary Origins and Diversification of the Mycorrhizal Mutualists.</title>
        <authorList>
            <consortium name="DOE Joint Genome Institute"/>
            <consortium name="Mycorrhizal Genomics Consortium"/>
            <person name="Kohler A."/>
            <person name="Kuo A."/>
            <person name="Nagy L.G."/>
            <person name="Floudas D."/>
            <person name="Copeland A."/>
            <person name="Barry K.W."/>
            <person name="Cichocki N."/>
            <person name="Veneault-Fourrey C."/>
            <person name="LaButti K."/>
            <person name="Lindquist E.A."/>
            <person name="Lipzen A."/>
            <person name="Lundell T."/>
            <person name="Morin E."/>
            <person name="Murat C."/>
            <person name="Riley R."/>
            <person name="Ohm R."/>
            <person name="Sun H."/>
            <person name="Tunlid A."/>
            <person name="Henrissat B."/>
            <person name="Grigoriev I.V."/>
            <person name="Hibbett D.S."/>
            <person name="Martin F."/>
        </authorList>
    </citation>
    <scope>NUCLEOTIDE SEQUENCE [LARGE SCALE GENOMIC DNA]</scope>
    <source>
        <strain evidence="1 2">FD-317 M1</strain>
    </source>
</reference>
<evidence type="ECO:0008006" key="3">
    <source>
        <dbReference type="Google" id="ProtNLM"/>
    </source>
</evidence>
<dbReference type="SUPFAM" id="SSF52047">
    <property type="entry name" value="RNI-like"/>
    <property type="match status" value="1"/>
</dbReference>